<dbReference type="Proteomes" id="UP000037035">
    <property type="component" value="Unassembled WGS sequence"/>
</dbReference>
<evidence type="ECO:0000313" key="2">
    <source>
        <dbReference type="Proteomes" id="UP000037035"/>
    </source>
</evidence>
<name>A0A0L6UMG8_9BASI</name>
<sequence>MELPPMYEGHHKDNFNFRCPHTVELYVQHAQLRSQAAKSLLNLLWLRVAQMVSFLEPLNDVTKILCCSKFPNLSMGLRISIFLIKNIYDIRTKYNTFQLIPAAEQMIEKLKKYFSFNTKYPISLLIMPSNPLNMRQKLLITVRPTSLEKPHLQMILVLKLTSTYM</sequence>
<dbReference type="EMBL" id="LAVV01009969">
    <property type="protein sequence ID" value="KNZ49733.1"/>
    <property type="molecule type" value="Genomic_DNA"/>
</dbReference>
<organism evidence="1 2">
    <name type="scientific">Puccinia sorghi</name>
    <dbReference type="NCBI Taxonomy" id="27349"/>
    <lineage>
        <taxon>Eukaryota</taxon>
        <taxon>Fungi</taxon>
        <taxon>Dikarya</taxon>
        <taxon>Basidiomycota</taxon>
        <taxon>Pucciniomycotina</taxon>
        <taxon>Pucciniomycetes</taxon>
        <taxon>Pucciniales</taxon>
        <taxon>Pucciniaceae</taxon>
        <taxon>Puccinia</taxon>
    </lineage>
</organism>
<reference evidence="1 2" key="1">
    <citation type="submission" date="2015-08" db="EMBL/GenBank/DDBJ databases">
        <title>Next Generation Sequencing and Analysis of the Genome of Puccinia sorghi L Schw, the Causal Agent of Maize Common Rust.</title>
        <authorList>
            <person name="Rochi L."/>
            <person name="Burguener G."/>
            <person name="Darino M."/>
            <person name="Turjanski A."/>
            <person name="Kreff E."/>
            <person name="Dieguez M.J."/>
            <person name="Sacco F."/>
        </authorList>
    </citation>
    <scope>NUCLEOTIDE SEQUENCE [LARGE SCALE GENOMIC DNA]</scope>
    <source>
        <strain evidence="1 2">RO10H11247</strain>
    </source>
</reference>
<proteinExistence type="predicted"/>
<dbReference type="VEuPathDB" id="FungiDB:VP01_4823g3"/>
<keyword evidence="2" id="KW-1185">Reference proteome</keyword>
<dbReference type="AlphaFoldDB" id="A0A0L6UMG8"/>
<dbReference type="STRING" id="27349.A0A0L6UMG8"/>
<comment type="caution">
    <text evidence="1">The sequence shown here is derived from an EMBL/GenBank/DDBJ whole genome shotgun (WGS) entry which is preliminary data.</text>
</comment>
<accession>A0A0L6UMG8</accession>
<gene>
    <name evidence="1" type="ORF">VP01_4823g3</name>
</gene>
<protein>
    <submittedName>
        <fullName evidence="1">Uncharacterized protein</fullName>
    </submittedName>
</protein>
<evidence type="ECO:0000313" key="1">
    <source>
        <dbReference type="EMBL" id="KNZ49733.1"/>
    </source>
</evidence>